<keyword evidence="1 2" id="KW-0378">Hydrolase</keyword>
<evidence type="ECO:0000313" key="4">
    <source>
        <dbReference type="Proteomes" id="UP000078582"/>
    </source>
</evidence>
<keyword evidence="1 2" id="KW-0269">Exonuclease</keyword>
<comment type="catalytic activity">
    <reaction evidence="1 2">
        <text>Exonucleolytic cleavage in either 5'- to 3'- or 3'- to 5'-direction to yield nucleoside 5'-phosphates.</text>
        <dbReference type="EC" id="3.1.11.6"/>
    </reaction>
</comment>
<dbReference type="GeneID" id="42982583"/>
<dbReference type="KEGG" id="lbt:AYR52_03335"/>
<dbReference type="EC" id="3.1.11.6" evidence="1"/>
<dbReference type="AlphaFoldDB" id="A0A192H508"/>
<keyword evidence="4" id="KW-1185">Reference proteome</keyword>
<comment type="subcellular location">
    <subcellularLocation>
        <location evidence="1 2">Cytoplasm</location>
    </subcellularLocation>
</comment>
<dbReference type="GO" id="GO:0008855">
    <property type="term" value="F:exodeoxyribonuclease VII activity"/>
    <property type="evidence" value="ECO:0007669"/>
    <property type="project" value="UniProtKB-UniRule"/>
</dbReference>
<dbReference type="GO" id="GO:0006308">
    <property type="term" value="P:DNA catabolic process"/>
    <property type="evidence" value="ECO:0007669"/>
    <property type="project" value="UniProtKB-UniRule"/>
</dbReference>
<dbReference type="Proteomes" id="UP000078582">
    <property type="component" value="Chromosome"/>
</dbReference>
<protein>
    <recommendedName>
        <fullName evidence="1">Exodeoxyribonuclease 7 large subunit</fullName>
        <ecNumber evidence="1">3.1.11.6</ecNumber>
    </recommendedName>
    <alternativeName>
        <fullName evidence="1">Exodeoxyribonuclease VII large subunit</fullName>
        <shortName evidence="1">Exonuclease VII large subunit</shortName>
    </alternativeName>
</protein>
<comment type="subunit">
    <text evidence="1">Heterooligomer composed of large and small subunits.</text>
</comment>
<dbReference type="CDD" id="cd04489">
    <property type="entry name" value="ExoVII_LU_OBF"/>
    <property type="match status" value="1"/>
</dbReference>
<sequence>MATQTDYLSVTALTKYLKRKFDSDPYLDRVYLTGEISNFRLRPNAHQYFSLKDDHAKISAIMFRSAFNKVKFTPEEGMKVLVVGRISLYEPSGSYQIYVERMEPDGVGALYQAYEQLKKKLTQEGLFAAPKKPLVRFPKRIAVITSPSGAVIRDIITTTRRRYPIAQLILFPTLVQGTEAASDITAKIQQVNRIGNFDTLIVGRGGGSIEDLWPFNEEKVARAIFASQVPIISSVGHETDTTIADLVADVRAATPTAAAELAVPVLSDEVLKLQQQRIRLFQALQAKLAVAKKQLERLRQSYVFRQPNRLYDGYSQRVDSLKQQLTSGFQQTYLKQNQQVAILKTRLKQQTPLRMIQLAQENLQRQQQQLTDAGQRYFQKKRQLLQQQIQSLDYLSPLKIMQRGYSYVTDDQGNVLKRATDFKPANDVTLHVLDATVMATIKKVTLNEQKEEDNG</sequence>
<dbReference type="InterPro" id="IPR025824">
    <property type="entry name" value="OB-fold_nuc-bd_dom"/>
</dbReference>
<dbReference type="HAMAP" id="MF_00378">
    <property type="entry name" value="Exonuc_7_L"/>
    <property type="match status" value="1"/>
</dbReference>
<dbReference type="InterPro" id="IPR003753">
    <property type="entry name" value="Exonuc_VII_L"/>
</dbReference>
<organism evidence="3 4">
    <name type="scientific">Loigolactobacillus backii</name>
    <dbReference type="NCBI Taxonomy" id="375175"/>
    <lineage>
        <taxon>Bacteria</taxon>
        <taxon>Bacillati</taxon>
        <taxon>Bacillota</taxon>
        <taxon>Bacilli</taxon>
        <taxon>Lactobacillales</taxon>
        <taxon>Lactobacillaceae</taxon>
        <taxon>Loigolactobacillus</taxon>
    </lineage>
</organism>
<dbReference type="NCBIfam" id="TIGR00237">
    <property type="entry name" value="xseA"/>
    <property type="match status" value="1"/>
</dbReference>
<dbReference type="Pfam" id="PF02601">
    <property type="entry name" value="Exonuc_VII_L"/>
    <property type="match status" value="1"/>
</dbReference>
<evidence type="ECO:0000313" key="3">
    <source>
        <dbReference type="EMBL" id="ANK63061.1"/>
    </source>
</evidence>
<dbReference type="PANTHER" id="PTHR30008:SF0">
    <property type="entry name" value="EXODEOXYRIBONUCLEASE 7 LARGE SUBUNIT"/>
    <property type="match status" value="1"/>
</dbReference>
<dbReference type="RefSeq" id="WP_068223825.1">
    <property type="nucleotide sequence ID" value="NZ_CP014623.1"/>
</dbReference>
<dbReference type="PANTHER" id="PTHR30008">
    <property type="entry name" value="EXODEOXYRIBONUCLEASE 7 LARGE SUBUNIT"/>
    <property type="match status" value="1"/>
</dbReference>
<dbReference type="EMBL" id="CP014873">
    <property type="protein sequence ID" value="ANK63061.1"/>
    <property type="molecule type" value="Genomic_DNA"/>
</dbReference>
<dbReference type="OrthoDB" id="9802795at2"/>
<dbReference type="Pfam" id="PF13742">
    <property type="entry name" value="tRNA_anti_2"/>
    <property type="match status" value="1"/>
</dbReference>
<proteinExistence type="inferred from homology"/>
<keyword evidence="1 2" id="KW-0540">Nuclease</keyword>
<dbReference type="GO" id="GO:0003676">
    <property type="term" value="F:nucleic acid binding"/>
    <property type="evidence" value="ECO:0007669"/>
    <property type="project" value="InterPro"/>
</dbReference>
<dbReference type="InterPro" id="IPR020579">
    <property type="entry name" value="Exonuc_VII_lsu_C"/>
</dbReference>
<name>A0A192H508_9LACO</name>
<comment type="function">
    <text evidence="1">Bidirectionally degrades single-stranded DNA into large acid-insoluble oligonucleotides, which are then degraded further into small acid-soluble oligonucleotides.</text>
</comment>
<gene>
    <name evidence="1" type="primary">xseA</name>
    <name evidence="3" type="ORF">AYR53_09975</name>
</gene>
<comment type="similarity">
    <text evidence="1 2">Belongs to the XseA family.</text>
</comment>
<dbReference type="GO" id="GO:0009318">
    <property type="term" value="C:exodeoxyribonuclease VII complex"/>
    <property type="evidence" value="ECO:0007669"/>
    <property type="project" value="UniProtKB-UniRule"/>
</dbReference>
<dbReference type="STRING" id="375175.AYR53_09975"/>
<reference evidence="3 4" key="1">
    <citation type="submission" date="2016-03" db="EMBL/GenBank/DDBJ databases">
        <title>Pediococcus and Lactobacillus from brewery environment - whole genome sequencing and assembly.</title>
        <authorList>
            <person name="Behr J."/>
            <person name="Geissler A.J."/>
            <person name="Vogel R.F."/>
        </authorList>
    </citation>
    <scope>NUCLEOTIDE SEQUENCE [LARGE SCALE GENOMIC DNA]</scope>
    <source>
        <strain evidence="3 4">TMW 1.1989</strain>
    </source>
</reference>
<evidence type="ECO:0000256" key="1">
    <source>
        <dbReference type="HAMAP-Rule" id="MF_00378"/>
    </source>
</evidence>
<keyword evidence="1" id="KW-0963">Cytoplasm</keyword>
<dbReference type="GO" id="GO:0005737">
    <property type="term" value="C:cytoplasm"/>
    <property type="evidence" value="ECO:0007669"/>
    <property type="project" value="UniProtKB-SubCell"/>
</dbReference>
<accession>A0A192H508</accession>
<evidence type="ECO:0000256" key="2">
    <source>
        <dbReference type="RuleBase" id="RU004355"/>
    </source>
</evidence>